<dbReference type="PANTHER" id="PTHR44227:SF3">
    <property type="entry name" value="PROTEIN O-MANNOSYL-TRANSFERASE TMTC4"/>
    <property type="match status" value="1"/>
</dbReference>
<dbReference type="InterPro" id="IPR019734">
    <property type="entry name" value="TPR_rpt"/>
</dbReference>
<dbReference type="Pfam" id="PF13231">
    <property type="entry name" value="PMT_2"/>
    <property type="match status" value="1"/>
</dbReference>
<keyword evidence="7" id="KW-1185">Reference proteome</keyword>
<dbReference type="SMART" id="SM00028">
    <property type="entry name" value="TPR"/>
    <property type="match status" value="2"/>
</dbReference>
<dbReference type="AlphaFoldDB" id="A0A975GSU0"/>
<evidence type="ECO:0000313" key="7">
    <source>
        <dbReference type="Proteomes" id="UP000663722"/>
    </source>
</evidence>
<dbReference type="Gene3D" id="1.25.40.10">
    <property type="entry name" value="Tetratricopeptide repeat domain"/>
    <property type="match status" value="1"/>
</dbReference>
<dbReference type="Pfam" id="PF13414">
    <property type="entry name" value="TPR_11"/>
    <property type="match status" value="1"/>
</dbReference>
<evidence type="ECO:0000259" key="5">
    <source>
        <dbReference type="Pfam" id="PF13231"/>
    </source>
</evidence>
<name>A0A975GSU0_9BACT</name>
<dbReference type="PROSITE" id="PS50293">
    <property type="entry name" value="TPR_REGION"/>
    <property type="match status" value="1"/>
</dbReference>
<feature type="repeat" description="TPR" evidence="3">
    <location>
        <begin position="480"/>
        <end position="513"/>
    </location>
</feature>
<dbReference type="Proteomes" id="UP000663722">
    <property type="component" value="Chromosome"/>
</dbReference>
<evidence type="ECO:0000256" key="2">
    <source>
        <dbReference type="ARBA" id="ARBA00022803"/>
    </source>
</evidence>
<feature type="transmembrane region" description="Helical" evidence="4">
    <location>
        <begin position="178"/>
        <end position="201"/>
    </location>
</feature>
<dbReference type="KEGG" id="dmm:dnm_084790"/>
<dbReference type="PROSITE" id="PS50005">
    <property type="entry name" value="TPR"/>
    <property type="match status" value="1"/>
</dbReference>
<protein>
    <submittedName>
        <fullName evidence="6">Glycosyltransferase domain-containing protein, tetratricopeptide repeat-containing</fullName>
    </submittedName>
</protein>
<keyword evidence="4" id="KW-1133">Transmembrane helix</keyword>
<feature type="transmembrane region" description="Helical" evidence="4">
    <location>
        <begin position="12"/>
        <end position="31"/>
    </location>
</feature>
<feature type="transmembrane region" description="Helical" evidence="4">
    <location>
        <begin position="95"/>
        <end position="113"/>
    </location>
</feature>
<feature type="domain" description="Glycosyltransferase RgtA/B/C/D-like" evidence="5">
    <location>
        <begin position="95"/>
        <end position="200"/>
    </location>
</feature>
<organism evidence="6 7">
    <name type="scientific">Desulfonema magnum</name>
    <dbReference type="NCBI Taxonomy" id="45655"/>
    <lineage>
        <taxon>Bacteria</taxon>
        <taxon>Pseudomonadati</taxon>
        <taxon>Thermodesulfobacteriota</taxon>
        <taxon>Desulfobacteria</taxon>
        <taxon>Desulfobacterales</taxon>
        <taxon>Desulfococcaceae</taxon>
        <taxon>Desulfonema</taxon>
    </lineage>
</organism>
<gene>
    <name evidence="6" type="ORF">dnm_084790</name>
</gene>
<feature type="transmembrane region" description="Helical" evidence="4">
    <location>
        <begin position="125"/>
        <end position="143"/>
    </location>
</feature>
<reference evidence="6" key="1">
    <citation type="journal article" date="2021" name="Microb. Physiol.">
        <title>Proteogenomic Insights into the Physiology of Marine, Sulfate-Reducing, Filamentous Desulfonema limicola and Desulfonema magnum.</title>
        <authorList>
            <person name="Schnaars V."/>
            <person name="Wohlbrand L."/>
            <person name="Scheve S."/>
            <person name="Hinrichs C."/>
            <person name="Reinhardt R."/>
            <person name="Rabus R."/>
        </authorList>
    </citation>
    <scope>NUCLEOTIDE SEQUENCE</scope>
    <source>
        <strain evidence="6">4be13</strain>
    </source>
</reference>
<feature type="transmembrane region" description="Helical" evidence="4">
    <location>
        <begin position="403"/>
        <end position="426"/>
    </location>
</feature>
<dbReference type="InterPro" id="IPR038731">
    <property type="entry name" value="RgtA/B/C-like"/>
</dbReference>
<evidence type="ECO:0000256" key="1">
    <source>
        <dbReference type="ARBA" id="ARBA00022737"/>
    </source>
</evidence>
<dbReference type="InterPro" id="IPR011990">
    <property type="entry name" value="TPR-like_helical_dom_sf"/>
</dbReference>
<keyword evidence="2 3" id="KW-0802">TPR repeat</keyword>
<dbReference type="EMBL" id="CP061800">
    <property type="protein sequence ID" value="QTA92399.1"/>
    <property type="molecule type" value="Genomic_DNA"/>
</dbReference>
<dbReference type="SUPFAM" id="SSF48452">
    <property type="entry name" value="TPR-like"/>
    <property type="match status" value="1"/>
</dbReference>
<evidence type="ECO:0000313" key="6">
    <source>
        <dbReference type="EMBL" id="QTA92399.1"/>
    </source>
</evidence>
<accession>A0A975GSU0</accession>
<evidence type="ECO:0000256" key="3">
    <source>
        <dbReference type="PROSITE-ProRule" id="PRU00339"/>
    </source>
</evidence>
<sequence>MSNKKTFLNIRPELLICFFLVITTIGVYVQVGTHAFVNYDDELYVIKNPYVRAGLSPESVTWAFTATHASNWHPLTWLSHMADVELYGMNPGQHHLTNVLFHVANTLLLFFVFRRMTGEEWPAAFVAALFALHPVHAESVAWVAERKDVLSTFFWMLTLWGYIRYVQTPGAGRYLMVLLFFILGLMAKPMVVTLPFVLLLLDYWPLRRFLIPDQAHSSDMPIKNQQAPGSGQQTSIQSLITEKIPFFILSAGSSVVTILVQKSGGAVASLESLPLIERIANAVIAYSGYIGKMIWPSQLAVFYSHPRSFSGWHVAGASVLIFSVSLWVIVNIKKRPYLAVGWFWYMGTLLPVIGLVQVGLQSIADRYTYIPFIGLFIMMAWGIPDIANARVFQNIRDHIKNRVIPGFAALILLSLMGATWIQVGYWRNSVTLHKHTLEVTSNNGMAHYLMGNAFLLVQGDTDKAIVHYTESLRLGFDHMMLAHNDLGAALFQKGKTDEAIAHFRAALRINPDYVQARNNLKHVLKLRKKSETKSLFEK</sequence>
<feature type="transmembrane region" description="Helical" evidence="4">
    <location>
        <begin position="342"/>
        <end position="360"/>
    </location>
</feature>
<keyword evidence="4" id="KW-0812">Transmembrane</keyword>
<dbReference type="InterPro" id="IPR052346">
    <property type="entry name" value="O-mannosyl-transferase_TMTC"/>
</dbReference>
<evidence type="ECO:0000256" key="4">
    <source>
        <dbReference type="SAM" id="Phobius"/>
    </source>
</evidence>
<feature type="transmembrane region" description="Helical" evidence="4">
    <location>
        <begin position="149"/>
        <end position="166"/>
    </location>
</feature>
<dbReference type="RefSeq" id="WP_207679779.1">
    <property type="nucleotide sequence ID" value="NZ_CP061800.1"/>
</dbReference>
<feature type="transmembrane region" description="Helical" evidence="4">
    <location>
        <begin position="311"/>
        <end position="330"/>
    </location>
</feature>
<proteinExistence type="predicted"/>
<dbReference type="PANTHER" id="PTHR44227">
    <property type="match status" value="1"/>
</dbReference>
<keyword evidence="1" id="KW-0677">Repeat</keyword>
<feature type="transmembrane region" description="Helical" evidence="4">
    <location>
        <begin position="366"/>
        <end position="383"/>
    </location>
</feature>
<keyword evidence="4" id="KW-0472">Membrane</keyword>